<dbReference type="InterPro" id="IPR004137">
    <property type="entry name" value="HCP/CODH"/>
</dbReference>
<feature type="binding site" evidence="6">
    <location>
        <position position="453"/>
    </location>
    <ligand>
        <name>hybrid [4Fe-2O-2S] cluster</name>
        <dbReference type="ChEBI" id="CHEBI:60519"/>
    </ligand>
</feature>
<keyword evidence="4 6" id="KW-0408">Iron</keyword>
<evidence type="ECO:0000256" key="4">
    <source>
        <dbReference type="ARBA" id="ARBA00023004"/>
    </source>
</evidence>
<dbReference type="Pfam" id="PF03063">
    <property type="entry name" value="Prismane"/>
    <property type="match status" value="1"/>
</dbReference>
<dbReference type="InterPro" id="IPR010048">
    <property type="entry name" value="Hydroxylam_reduct"/>
</dbReference>
<feature type="binding site" evidence="6">
    <location>
        <position position="10"/>
    </location>
    <ligand>
        <name>[4Fe-4S] cluster</name>
        <dbReference type="ChEBI" id="CHEBI:49883"/>
    </ligand>
</feature>
<keyword evidence="2 6" id="KW-0479">Metal-binding</keyword>
<feature type="binding site" evidence="6">
    <location>
        <position position="25"/>
    </location>
    <ligand>
        <name>[4Fe-4S] cluster</name>
        <dbReference type="ChEBI" id="CHEBI:49883"/>
    </ligand>
</feature>
<comment type="caution">
    <text evidence="7">The sequence shown here is derived from an EMBL/GenBank/DDBJ whole genome shotgun (WGS) entry which is preliminary data.</text>
</comment>
<dbReference type="HAMAP" id="MF_00069">
    <property type="entry name" value="Hydroxylam_reduct"/>
    <property type="match status" value="1"/>
</dbReference>
<comment type="similarity">
    <text evidence="6">Belongs to the HCP family.</text>
</comment>
<dbReference type="PANTHER" id="PTHR30109:SF0">
    <property type="entry name" value="HYDROXYLAMINE REDUCTASE"/>
    <property type="match status" value="1"/>
</dbReference>
<keyword evidence="1 6" id="KW-0963">Cytoplasm</keyword>
<dbReference type="Gene3D" id="1.20.1270.20">
    <property type="match status" value="2"/>
</dbReference>
<evidence type="ECO:0000256" key="6">
    <source>
        <dbReference type="HAMAP-Rule" id="MF_00069"/>
    </source>
</evidence>
<dbReference type="PANTHER" id="PTHR30109">
    <property type="entry name" value="HYDROXYLAMINE REDUCTASE"/>
    <property type="match status" value="1"/>
</dbReference>
<dbReference type="InterPro" id="IPR016099">
    <property type="entry name" value="Prismane-like_a/b-sand"/>
</dbReference>
<proteinExistence type="inferred from homology"/>
<name>A0ABV3X413_9FIRM</name>
<dbReference type="PIRSF" id="PIRSF000076">
    <property type="entry name" value="HCP"/>
    <property type="match status" value="1"/>
</dbReference>
<dbReference type="EMBL" id="JARVLH010000002">
    <property type="protein sequence ID" value="MEX5284940.1"/>
    <property type="molecule type" value="Genomic_DNA"/>
</dbReference>
<keyword evidence="5 6" id="KW-0411">Iron-sulfur</keyword>
<feature type="binding site" evidence="6">
    <location>
        <position position="242"/>
    </location>
    <ligand>
        <name>hybrid [4Fe-2O-2S] cluster</name>
        <dbReference type="ChEBI" id="CHEBI:60519"/>
    </ligand>
</feature>
<feature type="binding site" description="via persulfide group" evidence="6">
    <location>
        <position position="400"/>
    </location>
    <ligand>
        <name>hybrid [4Fe-2O-2S] cluster</name>
        <dbReference type="ChEBI" id="CHEBI:60519"/>
    </ligand>
</feature>
<feature type="binding site" evidence="6">
    <location>
        <position position="19"/>
    </location>
    <ligand>
        <name>[4Fe-4S] cluster</name>
        <dbReference type="ChEBI" id="CHEBI:49883"/>
    </ligand>
</feature>
<feature type="binding site" evidence="6">
    <location>
        <position position="266"/>
    </location>
    <ligand>
        <name>hybrid [4Fe-2O-2S] cluster</name>
        <dbReference type="ChEBI" id="CHEBI:60519"/>
    </ligand>
</feature>
<protein>
    <recommendedName>
        <fullName evidence="6">Hydroxylamine reductase</fullName>
        <ecNumber evidence="6">1.7.99.1</ecNumber>
    </recommendedName>
    <alternativeName>
        <fullName evidence="6">Hybrid-cluster protein</fullName>
        <shortName evidence="6">HCP</shortName>
    </alternativeName>
    <alternativeName>
        <fullName evidence="6">Prismane protein</fullName>
    </alternativeName>
</protein>
<evidence type="ECO:0000256" key="2">
    <source>
        <dbReference type="ARBA" id="ARBA00022723"/>
    </source>
</evidence>
<keyword evidence="8" id="KW-1185">Reference proteome</keyword>
<dbReference type="CDD" id="cd01914">
    <property type="entry name" value="HCP"/>
    <property type="match status" value="1"/>
</dbReference>
<feature type="binding site" evidence="6">
    <location>
        <position position="488"/>
    </location>
    <ligand>
        <name>hybrid [4Fe-2O-2S] cluster</name>
        <dbReference type="ChEBI" id="CHEBI:60519"/>
    </ligand>
</feature>
<accession>A0ABV3X413</accession>
<feature type="binding site" evidence="6">
    <location>
        <position position="428"/>
    </location>
    <ligand>
        <name>hybrid [4Fe-2O-2S] cluster</name>
        <dbReference type="ChEBI" id="CHEBI:60519"/>
    </ligand>
</feature>
<keyword evidence="6" id="KW-0004">4Fe-4S</keyword>
<comment type="subcellular location">
    <subcellularLocation>
        <location evidence="6">Cytoplasm</location>
    </subcellularLocation>
</comment>
<sequence>MENKMFCFQCQETAGCKGCTQVGVCGKKPEVAGLQDLLIYVTKGLSSVSTALREAGKPVAVSIDDRVTLNLFITITNANFDEEAIAAAIEETLRMKAQLLQELDDRANLPAAALWHGARSEFQAKAASADVGVLATENEDVRSLRELATYGLKGMAAYNHHANVLDYRDEAVDAFMQKALAQLLDDSLSGDDLTALVLETGKYGVAVMALLDKANTETYGHPEITKVALGVRRNPGILISGHDLKDLKALLDQTEGTGVDVYTHGEMLPAHYYPAFKKYAHFAGNYGNAWWQQKEEFEAFNGPILMTTNCIVPPKASYQDRIFTTAAVGFPGCPHIEEKDGRKDFSAVIELAKKCEPPKELEQGEIVGGFAHEQVFALADKVVDAVKSGAIKKFIVMGGCDGRHKTRSYYREFAEALPKDTVILTAGCAKYKYIKLDLGDIGGIPRVLDAGQCNDSYSLALIALKLKEVFGLADVNELPIVYNIAWYEQKAVIVLLALLHLGVKNIHLGPTLPAFLSPNVANVLVETFGIGGITDVESDIKSMIG</sequence>
<evidence type="ECO:0000256" key="5">
    <source>
        <dbReference type="ARBA" id="ARBA00023014"/>
    </source>
</evidence>
<gene>
    <name evidence="6 7" type="primary">hcp</name>
    <name evidence="7" type="synonym">priS</name>
    <name evidence="7" type="ORF">QCO44_04675</name>
</gene>
<comment type="function">
    <text evidence="6">Catalyzes the reduction of hydroxylamine to form NH(3) and H(2)O.</text>
</comment>
<dbReference type="RefSeq" id="WP_368846654.1">
    <property type="nucleotide sequence ID" value="NZ_CP194411.1"/>
</dbReference>
<dbReference type="NCBIfam" id="NF003658">
    <property type="entry name" value="PRK05290.1"/>
    <property type="match status" value="1"/>
</dbReference>
<keyword evidence="3 6" id="KW-0560">Oxidoreductase</keyword>
<evidence type="ECO:0000256" key="1">
    <source>
        <dbReference type="ARBA" id="ARBA00022490"/>
    </source>
</evidence>
<dbReference type="NCBIfam" id="TIGR01703">
    <property type="entry name" value="hybrid_clust"/>
    <property type="match status" value="1"/>
</dbReference>
<dbReference type="SUPFAM" id="SSF56821">
    <property type="entry name" value="Prismane protein-like"/>
    <property type="match status" value="1"/>
</dbReference>
<feature type="binding site" evidence="6">
    <location>
        <position position="310"/>
    </location>
    <ligand>
        <name>hybrid [4Fe-2O-2S] cluster</name>
        <dbReference type="ChEBI" id="CHEBI:60519"/>
    </ligand>
</feature>
<dbReference type="EC" id="1.7.99.1" evidence="6"/>
<comment type="catalytic activity">
    <reaction evidence="6">
        <text>A + NH4(+) + H2O = hydroxylamine + AH2 + H(+)</text>
        <dbReference type="Rhea" id="RHEA:22052"/>
        <dbReference type="ChEBI" id="CHEBI:13193"/>
        <dbReference type="ChEBI" id="CHEBI:15377"/>
        <dbReference type="ChEBI" id="CHEBI:15378"/>
        <dbReference type="ChEBI" id="CHEBI:15429"/>
        <dbReference type="ChEBI" id="CHEBI:17499"/>
        <dbReference type="ChEBI" id="CHEBI:28938"/>
        <dbReference type="EC" id="1.7.99.1"/>
    </reaction>
</comment>
<feature type="binding site" evidence="6">
    <location>
        <position position="7"/>
    </location>
    <ligand>
        <name>[4Fe-4S] cluster</name>
        <dbReference type="ChEBI" id="CHEBI:49883"/>
    </ligand>
</feature>
<organism evidence="7 8">
    <name type="scientific">Selenomonas sputigena</name>
    <dbReference type="NCBI Taxonomy" id="69823"/>
    <lineage>
        <taxon>Bacteria</taxon>
        <taxon>Bacillati</taxon>
        <taxon>Bacillota</taxon>
        <taxon>Negativicutes</taxon>
        <taxon>Selenomonadales</taxon>
        <taxon>Selenomonadaceae</taxon>
        <taxon>Selenomonas</taxon>
    </lineage>
</organism>
<dbReference type="Gene3D" id="3.40.50.2030">
    <property type="match status" value="2"/>
</dbReference>
<comment type="cofactor">
    <cofactor evidence="6">
        <name>hybrid [4Fe-2O-2S] cluster</name>
        <dbReference type="ChEBI" id="CHEBI:60519"/>
    </cofactor>
    <text evidence="6">Binds 1 hybrid [4Fe-2O-2S] cluster.</text>
</comment>
<comment type="cofactor">
    <cofactor evidence="6">
        <name>[4Fe-4S] cluster</name>
        <dbReference type="ChEBI" id="CHEBI:49883"/>
    </cofactor>
    <text evidence="6">Binds 1 [4Fe-4S] cluster.</text>
</comment>
<feature type="modified residue" description="Cysteine persulfide" evidence="6">
    <location>
        <position position="400"/>
    </location>
</feature>
<dbReference type="InterPro" id="IPR016100">
    <property type="entry name" value="Prismane_a-bundle"/>
</dbReference>
<evidence type="ECO:0000313" key="8">
    <source>
        <dbReference type="Proteomes" id="UP001559623"/>
    </source>
</evidence>
<evidence type="ECO:0000256" key="3">
    <source>
        <dbReference type="ARBA" id="ARBA00023002"/>
    </source>
</evidence>
<dbReference type="InterPro" id="IPR011254">
    <property type="entry name" value="Prismane-like_sf"/>
</dbReference>
<feature type="binding site" evidence="6">
    <location>
        <position position="490"/>
    </location>
    <ligand>
        <name>hybrid [4Fe-2O-2S] cluster</name>
        <dbReference type="ChEBI" id="CHEBI:60519"/>
    </ligand>
</feature>
<dbReference type="GO" id="GO:0050418">
    <property type="term" value="F:hydroxylamine reductase activity"/>
    <property type="evidence" value="ECO:0007669"/>
    <property type="project" value="UniProtKB-EC"/>
</dbReference>
<evidence type="ECO:0000313" key="7">
    <source>
        <dbReference type="EMBL" id="MEX5284940.1"/>
    </source>
</evidence>
<reference evidence="7 8" key="1">
    <citation type="submission" date="2023-04" db="EMBL/GenBank/DDBJ databases">
        <title>Genome Sequence of Selenomonas sputigena ATCC 33150.</title>
        <authorList>
            <person name="Miller D.P."/>
            <person name="Anvari S."/>
            <person name="Polson S.W."/>
            <person name="Macdonald M."/>
            <person name="Mcdowell J.V."/>
        </authorList>
    </citation>
    <scope>NUCLEOTIDE SEQUENCE [LARGE SCALE GENOMIC DNA]</scope>
    <source>
        <strain evidence="7 8">ATCC 33150</strain>
    </source>
</reference>
<dbReference type="Proteomes" id="UP001559623">
    <property type="component" value="Unassembled WGS sequence"/>
</dbReference>